<comment type="caution">
    <text evidence="1">The sequence shown here is derived from an EMBL/GenBank/DDBJ whole genome shotgun (WGS) entry which is preliminary data.</text>
</comment>
<reference evidence="1" key="1">
    <citation type="submission" date="2021-02" db="EMBL/GenBank/DDBJ databases">
        <authorList>
            <consortium name="DOE Joint Genome Institute"/>
            <person name="Ahrendt S."/>
            <person name="Looney B.P."/>
            <person name="Miyauchi S."/>
            <person name="Morin E."/>
            <person name="Drula E."/>
            <person name="Courty P.E."/>
            <person name="Chicoki N."/>
            <person name="Fauchery L."/>
            <person name="Kohler A."/>
            <person name="Kuo A."/>
            <person name="Labutti K."/>
            <person name="Pangilinan J."/>
            <person name="Lipzen A."/>
            <person name="Riley R."/>
            <person name="Andreopoulos W."/>
            <person name="He G."/>
            <person name="Johnson J."/>
            <person name="Barry K.W."/>
            <person name="Grigoriev I.V."/>
            <person name="Nagy L."/>
            <person name="Hibbett D."/>
            <person name="Henrissat B."/>
            <person name="Matheny P.B."/>
            <person name="Labbe J."/>
            <person name="Martin F."/>
        </authorList>
    </citation>
    <scope>NUCLEOTIDE SEQUENCE</scope>
    <source>
        <strain evidence="1">FP105234-sp</strain>
    </source>
</reference>
<sequence>MCFSNARPLAFFLAAGCMAAATVPGSFPRSGNGLWYTQPAQDWTSEYLPIGNGYLAAMLSGGTSQETIQLNIESLWAGGPFQDPSYNGTNQPPSARVTLAEEMKLVRREIFSSRNGTIADWEWFGTDPGAYGSYTGAGYMLSSLNATGSVSQYFRWLDLDSALARSQWTQNETSYSRTSFCSQPLQACIQHINTTAPVLPELAYSYSQHPETGLPVPNVTCFDNSTIRIRGFASDPGMLYEILARVQLSASDSASALVECAPVTSAHGMPPNATLSVTGAKEAWITWVGGTNYDMNAGDAAHSFTFQGSDPHGALVPLLGAATKSITNTPSLPPEPFSSVLAQHVQDFSSVTGKFSLSLGEVPDFLTPTDALWNAYQVDVGNPYLEWITFNYARYLLASSSRGSLPANLQGKWASDQYNAWNGDYHANINLQMNYWAAEMTNLDVTRPLFNYIEKTWAPRGTETAQILYNISRGWVTHNEMNIFGATGMKNGDGSAEWANYPESSVWMMVHVWDHFDFTGDTIWWKAQGWPLLKAVAEFHLDKLVPDEHFHDSSLVVVPCNSPEQAPITFGCAHAQQLIWQLFNAVEKGFEAAGDNDQAFLSEVQMKRSTMDKGIHIGSWQQLQEWKFDMDARNDTHRHLSHLVGLYPGYAVANFNPSIQGPVDNGSGRNYSIGDVLAAATTSLIHRGNGTGADGDAGWEKVWRAAAWAQLGNASMFYHELSYALQRNFGPNLFSLYSQGGPFQIDANLGFPAAVLNALVQAPDVASWTAPLTVTLLPALPRQWPSGRITGARLRGGMTLNLEWSGGYPTLATIVVGSEGQTRTVRVTFAGKVVAQFMTGAASTHTITF</sequence>
<keyword evidence="1" id="KW-0378">Hydrolase</keyword>
<dbReference type="Proteomes" id="UP000814033">
    <property type="component" value="Unassembled WGS sequence"/>
</dbReference>
<protein>
    <submittedName>
        <fullName evidence="1">Glycoside hydrolase family 95 protein</fullName>
    </submittedName>
</protein>
<accession>A0ACB8S6B3</accession>
<proteinExistence type="predicted"/>
<evidence type="ECO:0000313" key="2">
    <source>
        <dbReference type="Proteomes" id="UP000814033"/>
    </source>
</evidence>
<dbReference type="EMBL" id="MU275851">
    <property type="protein sequence ID" value="KAI0051595.1"/>
    <property type="molecule type" value="Genomic_DNA"/>
</dbReference>
<keyword evidence="2" id="KW-1185">Reference proteome</keyword>
<gene>
    <name evidence="1" type="ORF">FA95DRAFT_1554421</name>
</gene>
<name>A0ACB8S6B3_9AGAM</name>
<organism evidence="1 2">
    <name type="scientific">Auriscalpium vulgare</name>
    <dbReference type="NCBI Taxonomy" id="40419"/>
    <lineage>
        <taxon>Eukaryota</taxon>
        <taxon>Fungi</taxon>
        <taxon>Dikarya</taxon>
        <taxon>Basidiomycota</taxon>
        <taxon>Agaricomycotina</taxon>
        <taxon>Agaricomycetes</taxon>
        <taxon>Russulales</taxon>
        <taxon>Auriscalpiaceae</taxon>
        <taxon>Auriscalpium</taxon>
    </lineage>
</organism>
<reference evidence="1" key="2">
    <citation type="journal article" date="2022" name="New Phytol.">
        <title>Evolutionary transition to the ectomycorrhizal habit in the genomes of a hyperdiverse lineage of mushroom-forming fungi.</title>
        <authorList>
            <person name="Looney B."/>
            <person name="Miyauchi S."/>
            <person name="Morin E."/>
            <person name="Drula E."/>
            <person name="Courty P.E."/>
            <person name="Kohler A."/>
            <person name="Kuo A."/>
            <person name="LaButti K."/>
            <person name="Pangilinan J."/>
            <person name="Lipzen A."/>
            <person name="Riley R."/>
            <person name="Andreopoulos W."/>
            <person name="He G."/>
            <person name="Johnson J."/>
            <person name="Nolan M."/>
            <person name="Tritt A."/>
            <person name="Barry K.W."/>
            <person name="Grigoriev I.V."/>
            <person name="Nagy L.G."/>
            <person name="Hibbett D."/>
            <person name="Henrissat B."/>
            <person name="Matheny P.B."/>
            <person name="Labbe J."/>
            <person name="Martin F.M."/>
        </authorList>
    </citation>
    <scope>NUCLEOTIDE SEQUENCE</scope>
    <source>
        <strain evidence="1">FP105234-sp</strain>
    </source>
</reference>
<evidence type="ECO:0000313" key="1">
    <source>
        <dbReference type="EMBL" id="KAI0051595.1"/>
    </source>
</evidence>